<keyword evidence="3" id="KW-1185">Reference proteome</keyword>
<feature type="domain" description="LRAT" evidence="1">
    <location>
        <begin position="28"/>
        <end position="119"/>
    </location>
</feature>
<name>A0A1V9FQ97_9BACT</name>
<dbReference type="Proteomes" id="UP000192796">
    <property type="component" value="Unassembled WGS sequence"/>
</dbReference>
<comment type="caution">
    <text evidence="2">The sequence shown here is derived from an EMBL/GenBank/DDBJ whole genome shotgun (WGS) entry which is preliminary data.</text>
</comment>
<dbReference type="EMBL" id="LVYD01000064">
    <property type="protein sequence ID" value="OQP60426.1"/>
    <property type="molecule type" value="Genomic_DNA"/>
</dbReference>
<accession>A0A1V9FQ97</accession>
<proteinExistence type="predicted"/>
<dbReference type="AlphaFoldDB" id="A0A1V9FQ97"/>
<organism evidence="2 3">
    <name type="scientific">Niastella vici</name>
    <dbReference type="NCBI Taxonomy" id="1703345"/>
    <lineage>
        <taxon>Bacteria</taxon>
        <taxon>Pseudomonadati</taxon>
        <taxon>Bacteroidota</taxon>
        <taxon>Chitinophagia</taxon>
        <taxon>Chitinophagales</taxon>
        <taxon>Chitinophagaceae</taxon>
        <taxon>Niastella</taxon>
    </lineage>
</organism>
<dbReference type="Pfam" id="PF04970">
    <property type="entry name" value="LRAT"/>
    <property type="match status" value="1"/>
</dbReference>
<dbReference type="InterPro" id="IPR007053">
    <property type="entry name" value="LRAT_dom"/>
</dbReference>
<evidence type="ECO:0000313" key="3">
    <source>
        <dbReference type="Proteomes" id="UP000192796"/>
    </source>
</evidence>
<evidence type="ECO:0000313" key="2">
    <source>
        <dbReference type="EMBL" id="OQP60426.1"/>
    </source>
</evidence>
<reference evidence="2 3" key="1">
    <citation type="submission" date="2016-03" db="EMBL/GenBank/DDBJ databases">
        <title>Niastella vici sp. nov., isolated from farmland soil.</title>
        <authorList>
            <person name="Chen L."/>
            <person name="Wang D."/>
            <person name="Yang S."/>
            <person name="Wang G."/>
        </authorList>
    </citation>
    <scope>NUCLEOTIDE SEQUENCE [LARGE SCALE GENOMIC DNA]</scope>
    <source>
        <strain evidence="2 3">DJ57</strain>
    </source>
</reference>
<dbReference type="STRING" id="1703345.A3860_34175"/>
<dbReference type="OrthoDB" id="772795at2"/>
<gene>
    <name evidence="2" type="ORF">A3860_34175</name>
</gene>
<protein>
    <recommendedName>
        <fullName evidence="1">LRAT domain-containing protein</fullName>
    </recommendedName>
</protein>
<dbReference type="RefSeq" id="WP_081153434.1">
    <property type="nucleotide sequence ID" value="NZ_LVYD01000064.1"/>
</dbReference>
<sequence length="147" mass="16787">MTIQKFILQNDLQQADVIVLKKKFFGMLDHFAVFLGYNYHTGVPLFAANYTKGTQFINQEELASFLTQLIPERIERFNGNNMQRQQAIERAISRIGANDYNYFSNNCEHYKNFVQSGTPHSEQSKNFENGIAFGAVILLLGALLGDR</sequence>
<dbReference type="Gene3D" id="3.90.1720.10">
    <property type="entry name" value="endopeptidase domain like (from Nostoc punctiforme)"/>
    <property type="match status" value="1"/>
</dbReference>
<evidence type="ECO:0000259" key="1">
    <source>
        <dbReference type="Pfam" id="PF04970"/>
    </source>
</evidence>